<name>A0ABZ0V5W8_9MICO</name>
<evidence type="ECO:0000313" key="2">
    <source>
        <dbReference type="EMBL" id="WQB68996.1"/>
    </source>
</evidence>
<dbReference type="InterPro" id="IPR011990">
    <property type="entry name" value="TPR-like_helical_dom_sf"/>
</dbReference>
<evidence type="ECO:0000313" key="3">
    <source>
        <dbReference type="Proteomes" id="UP001324533"/>
    </source>
</evidence>
<accession>A0ABZ0V5W8</accession>
<reference evidence="2 3" key="1">
    <citation type="submission" date="2023-06" db="EMBL/GenBank/DDBJ databases">
        <title>Rock-solubilizing bacteria, Microbacterium invictum, promotes re-establishment of vegetation in rocky wasteland by accelerating rock bio-weathering and reshaping soil bacterial community.</title>
        <authorList>
            <person name="Liu C."/>
        </authorList>
    </citation>
    <scope>NUCLEOTIDE SEQUENCE [LARGE SCALE GENOMIC DNA]</scope>
    <source>
        <strain evidence="2 3">X-18</strain>
    </source>
</reference>
<dbReference type="SUPFAM" id="SSF48452">
    <property type="entry name" value="TPR-like"/>
    <property type="match status" value="1"/>
</dbReference>
<protein>
    <submittedName>
        <fullName evidence="2">Tetratricopeptide repeat protein</fullName>
    </submittedName>
</protein>
<dbReference type="EMBL" id="CP139779">
    <property type="protein sequence ID" value="WQB68996.1"/>
    <property type="molecule type" value="Genomic_DNA"/>
</dbReference>
<gene>
    <name evidence="2" type="ORF">T9R20_09730</name>
</gene>
<dbReference type="InterPro" id="IPR000086">
    <property type="entry name" value="NUDIX_hydrolase_dom"/>
</dbReference>
<feature type="domain" description="Nudix hydrolase" evidence="1">
    <location>
        <begin position="162"/>
        <end position="301"/>
    </location>
</feature>
<organism evidence="2 3">
    <name type="scientific">Microbacterium invictum</name>
    <dbReference type="NCBI Taxonomy" id="515415"/>
    <lineage>
        <taxon>Bacteria</taxon>
        <taxon>Bacillati</taxon>
        <taxon>Actinomycetota</taxon>
        <taxon>Actinomycetes</taxon>
        <taxon>Micrococcales</taxon>
        <taxon>Microbacteriaceae</taxon>
        <taxon>Microbacterium</taxon>
    </lineage>
</organism>
<dbReference type="PROSITE" id="PS51462">
    <property type="entry name" value="NUDIX"/>
    <property type="match status" value="1"/>
</dbReference>
<dbReference type="Gene3D" id="3.90.79.10">
    <property type="entry name" value="Nucleoside Triphosphate Pyrophosphohydrolase"/>
    <property type="match status" value="1"/>
</dbReference>
<dbReference type="InterPro" id="IPR015797">
    <property type="entry name" value="NUDIX_hydrolase-like_dom_sf"/>
</dbReference>
<dbReference type="InterPro" id="IPR041656">
    <property type="entry name" value="TPR_5"/>
</dbReference>
<evidence type="ECO:0000259" key="1">
    <source>
        <dbReference type="PROSITE" id="PS51462"/>
    </source>
</evidence>
<keyword evidence="3" id="KW-1185">Reference proteome</keyword>
<dbReference type="Pfam" id="PF00293">
    <property type="entry name" value="NUDIX"/>
    <property type="match status" value="1"/>
</dbReference>
<dbReference type="Gene3D" id="1.25.40.10">
    <property type="entry name" value="Tetratricopeptide repeat domain"/>
    <property type="match status" value="1"/>
</dbReference>
<sequence length="304" mass="32216">MSTTGRLDARLGEFWQTAGDRPGAELFGMLETILSEESAATGRALFERASLHDHLGDEAAAVPLYRAALEAGLPAAHRTPAIIQLGSSLRNVGDVSAAIALLQTVEAEDPLFPAAQAFLALALHDDDKPTPALRTALAALGPRLPSYQRAVSFYAGDLAPRDRVRVVAVGLLVRDGWVLAEEYAAGAGRPAFLRVPGGGVAFGENAAEAVRREFAEELQADVAEVELLAITENIYDAHGRRGHEIVHVFSLRSAALERLPRGARRAVADSDTTVGWYDLAGLASGDLPLYPVEALGLAQAQTGR</sequence>
<proteinExistence type="predicted"/>
<dbReference type="RefSeq" id="WP_322409123.1">
    <property type="nucleotide sequence ID" value="NZ_CP139779.1"/>
</dbReference>
<dbReference type="Proteomes" id="UP001324533">
    <property type="component" value="Chromosome"/>
</dbReference>
<dbReference type="SUPFAM" id="SSF55811">
    <property type="entry name" value="Nudix"/>
    <property type="match status" value="1"/>
</dbReference>
<dbReference type="Pfam" id="PF12688">
    <property type="entry name" value="TPR_5"/>
    <property type="match status" value="1"/>
</dbReference>